<evidence type="ECO:0000313" key="2">
    <source>
        <dbReference type="EMBL" id="QGR09768.1"/>
    </source>
</evidence>
<proteinExistence type="predicted"/>
<reference evidence="2" key="2">
    <citation type="journal article" date="2020" name="Environ. Microbiol.">
        <title>The extreme plant-growth-promoting properties of Pantoea phytobeneficialis MSR2 revealed by functional and genomic analysis.</title>
        <authorList>
            <person name="Nascimento F.X."/>
            <person name="Hernandez A.G."/>
            <person name="Glick B.R."/>
            <person name="Rossi M.J."/>
        </authorList>
    </citation>
    <scope>NUCLEOTIDE SEQUENCE</scope>
    <source>
        <strain evidence="2">MSR2</strain>
    </source>
</reference>
<geneLocation type="plasmid" evidence="2">
    <name>pMSR2C</name>
</geneLocation>
<dbReference type="AlphaFoldDB" id="A0AAP9HAN4"/>
<geneLocation type="plasmid" evidence="3">
    <name>pmsr2c</name>
</geneLocation>
<protein>
    <submittedName>
        <fullName evidence="2">Uncharacterized protein</fullName>
    </submittedName>
</protein>
<reference evidence="3" key="1">
    <citation type="submission" date="2017-11" db="EMBL/GenBank/DDBJ databases">
        <title>Genome sequence of Pantoea sp. MSR2.</title>
        <authorList>
            <person name="Nascimento F.X."/>
        </authorList>
    </citation>
    <scope>NUCLEOTIDE SEQUENCE [LARGE SCALE GENOMIC DNA]</scope>
    <source>
        <strain evidence="3">MSR2</strain>
        <plasmid evidence="3">pmsr2c</plasmid>
    </source>
</reference>
<dbReference type="RefSeq" id="WP_208726936.1">
    <property type="nucleotide sequence ID" value="NZ_CP024639.1"/>
</dbReference>
<keyword evidence="2" id="KW-0614">Plasmid</keyword>
<dbReference type="SUPFAM" id="SSF160424">
    <property type="entry name" value="BH3703-like"/>
    <property type="match status" value="1"/>
</dbReference>
<evidence type="ECO:0000313" key="3">
    <source>
        <dbReference type="Proteomes" id="UP000424872"/>
    </source>
</evidence>
<evidence type="ECO:0000313" key="1">
    <source>
        <dbReference type="EMBL" id="MDO6409895.1"/>
    </source>
</evidence>
<dbReference type="KEGG" id="ppho:CTZ24_25255"/>
<dbReference type="EMBL" id="CP024639">
    <property type="protein sequence ID" value="QGR09768.1"/>
    <property type="molecule type" value="Genomic_DNA"/>
</dbReference>
<evidence type="ECO:0000313" key="4">
    <source>
        <dbReference type="Proteomes" id="UP001171299"/>
    </source>
</evidence>
<accession>A0AAP9HAN4</accession>
<dbReference type="Proteomes" id="UP001171299">
    <property type="component" value="Unassembled WGS sequence"/>
</dbReference>
<sequence length="108" mass="12109">MQDELLYQRIGQIIYSCGPANASELFVKAKLFSATGAGEFEFDYLDDSGEPDWFEPDHLAVADLSEALRELQQHSVESGMPDGTAIWSKCEITVNVAEEKIDIVFQYE</sequence>
<dbReference type="InterPro" id="IPR036170">
    <property type="entry name" value="YezG-like_sf"/>
</dbReference>
<dbReference type="EMBL" id="JAUOOM010000040">
    <property type="protein sequence ID" value="MDO6409895.1"/>
    <property type="molecule type" value="Genomic_DNA"/>
</dbReference>
<name>A0AAP9HAN4_9GAMM</name>
<reference evidence="1" key="3">
    <citation type="submission" date="2023-07" db="EMBL/GenBank/DDBJ databases">
        <title>The extreme plant-growth-promoting properties of Pantoea phytobeneficialis PF55 revealed by functional and genomic analysis.</title>
        <authorList>
            <person name="Nascimento F.X."/>
            <person name="Marcio R.J."/>
        </authorList>
    </citation>
    <scope>NUCLEOTIDE SEQUENCE</scope>
    <source>
        <strain evidence="1">PF55</strain>
    </source>
</reference>
<keyword evidence="4" id="KW-1185">Reference proteome</keyword>
<organism evidence="2 3">
    <name type="scientific">Pantoea phytobeneficialis</name>
    <dbReference type="NCBI Taxonomy" id="2052056"/>
    <lineage>
        <taxon>Bacteria</taxon>
        <taxon>Pseudomonadati</taxon>
        <taxon>Pseudomonadota</taxon>
        <taxon>Gammaproteobacteria</taxon>
        <taxon>Enterobacterales</taxon>
        <taxon>Erwiniaceae</taxon>
        <taxon>Pantoea</taxon>
    </lineage>
</organism>
<dbReference type="Proteomes" id="UP000424872">
    <property type="component" value="Plasmid pMSR2C"/>
</dbReference>
<gene>
    <name evidence="2" type="ORF">CTZ24_25255</name>
    <name evidence="1" type="ORF">Q3404_25320</name>
</gene>